<feature type="region of interest" description="Disordered" evidence="2">
    <location>
        <begin position="312"/>
        <end position="364"/>
    </location>
</feature>
<dbReference type="Pfam" id="PF02541">
    <property type="entry name" value="Ppx-GppA"/>
    <property type="match status" value="1"/>
</dbReference>
<dbReference type="PANTHER" id="PTHR30005:SF0">
    <property type="entry name" value="RETROGRADE REGULATION PROTEIN 2"/>
    <property type="match status" value="1"/>
</dbReference>
<dbReference type="EMBL" id="CP151657">
    <property type="protein sequence ID" value="WZP16052.1"/>
    <property type="molecule type" value="Genomic_DNA"/>
</dbReference>
<protein>
    <submittedName>
        <fullName evidence="4">Ppx/GppA family phosphatase</fullName>
    </submittedName>
</protein>
<feature type="domain" description="Ppx/GppA phosphatase N-terminal" evidence="3">
    <location>
        <begin position="27"/>
        <end position="303"/>
    </location>
</feature>
<dbReference type="InterPro" id="IPR050273">
    <property type="entry name" value="GppA/Ppx_hydrolase"/>
</dbReference>
<dbReference type="Gene3D" id="3.30.420.150">
    <property type="entry name" value="Exopolyphosphatase. Domain 2"/>
    <property type="match status" value="1"/>
</dbReference>
<feature type="compositionally biased region" description="Pro residues" evidence="2">
    <location>
        <begin position="316"/>
        <end position="336"/>
    </location>
</feature>
<evidence type="ECO:0000256" key="2">
    <source>
        <dbReference type="SAM" id="MobiDB-lite"/>
    </source>
</evidence>
<dbReference type="Proteomes" id="UP001448858">
    <property type="component" value="Chromosome"/>
</dbReference>
<feature type="compositionally biased region" description="Polar residues" evidence="2">
    <location>
        <begin position="355"/>
        <end position="364"/>
    </location>
</feature>
<dbReference type="Gene3D" id="3.30.420.40">
    <property type="match status" value="1"/>
</dbReference>
<evidence type="ECO:0000256" key="1">
    <source>
        <dbReference type="ARBA" id="ARBA00007125"/>
    </source>
</evidence>
<feature type="compositionally biased region" description="Low complexity" evidence="2">
    <location>
        <begin position="337"/>
        <end position="353"/>
    </location>
</feature>
<dbReference type="SUPFAM" id="SSF53067">
    <property type="entry name" value="Actin-like ATPase domain"/>
    <property type="match status" value="2"/>
</dbReference>
<dbReference type="CDD" id="cd24056">
    <property type="entry name" value="ASKHA_NBD_MtPPX1-like"/>
    <property type="match status" value="1"/>
</dbReference>
<comment type="similarity">
    <text evidence="1">Belongs to the GppA/Ppx family.</text>
</comment>
<organism evidence="4 5">
    <name type="scientific">Arthrobacter citreus</name>
    <dbReference type="NCBI Taxonomy" id="1670"/>
    <lineage>
        <taxon>Bacteria</taxon>
        <taxon>Bacillati</taxon>
        <taxon>Actinomycetota</taxon>
        <taxon>Actinomycetes</taxon>
        <taxon>Micrococcales</taxon>
        <taxon>Micrococcaceae</taxon>
        <taxon>Arthrobacter</taxon>
    </lineage>
</organism>
<dbReference type="PANTHER" id="PTHR30005">
    <property type="entry name" value="EXOPOLYPHOSPHATASE"/>
    <property type="match status" value="1"/>
</dbReference>
<name>A0ABZ3A0K2_9MICC</name>
<gene>
    <name evidence="4" type="ORF">AAE021_00195</name>
</gene>
<proteinExistence type="inferred from homology"/>
<dbReference type="RefSeq" id="WP_342023698.1">
    <property type="nucleotide sequence ID" value="NZ_CP151657.1"/>
</dbReference>
<evidence type="ECO:0000313" key="5">
    <source>
        <dbReference type="Proteomes" id="UP001448858"/>
    </source>
</evidence>
<accession>A0ABZ3A0K2</accession>
<evidence type="ECO:0000313" key="4">
    <source>
        <dbReference type="EMBL" id="WZP16052.1"/>
    </source>
</evidence>
<dbReference type="InterPro" id="IPR003695">
    <property type="entry name" value="Ppx_GppA_N"/>
</dbReference>
<reference evidence="4 5" key="1">
    <citation type="submission" date="2024-04" db="EMBL/GenBank/DDBJ databases">
        <title>Arthrobacter sp. from Plains bison fecal sample.</title>
        <authorList>
            <person name="Ruzzini A."/>
        </authorList>
    </citation>
    <scope>NUCLEOTIDE SEQUENCE [LARGE SCALE GENOMIC DNA]</scope>
    <source>
        <strain evidence="4 5">EINP1</strain>
    </source>
</reference>
<sequence length="364" mass="38822">MRLGVLDIGSNTVHLLLVDAHPGARPVPFASHKRPLSLIAYMDDDGAITEAGQRELINFVAEAGEFARRHRAQDLLAFCTSAIREAANGETVLARVENETTVRLKELSGTDEASLTFLAVRRWYGWGAGTLLDLDIGGGSFEMAQGPDELPETALSLPLGAGRLTRDWLTGDPPTAKSIKKLRKYIRGCVQEAAGEFAEYGRPDLAVGTSKTFRSLARIAGAAPSAAGPYVRRQLLRTDLGLWTKRLETMSIDDRGNLGGVSPIRAAQVLAGAMTAHAAMEAFDLPVLEICPWALREGLLLQRFDTLRFESDGPLPESPRPAAPVPDVPPSAPAPAVPTSAPAPASAPEPARATVPSTFYGKSS</sequence>
<dbReference type="InterPro" id="IPR043129">
    <property type="entry name" value="ATPase_NBD"/>
</dbReference>
<evidence type="ECO:0000259" key="3">
    <source>
        <dbReference type="Pfam" id="PF02541"/>
    </source>
</evidence>
<keyword evidence="5" id="KW-1185">Reference proteome</keyword>